<sequence length="223" mass="24874">MGRQAYLAKIAFGRSAFEPTEEVAESDEYIQLSASQSDEPLPERYREAKANNYIQLYDERGNPTNPRSHAYGKRLRDAQNDVLASVGVVERRRSPSEGLPGSYEERLEELESEETAGNALALTSTVLENLCTWWIGTIRDRVLTFRIATAIPFVQIVAAERAASGSSIAYTGFTSRLVSTIGIQAVVYGAYVYQPIERLVHITNASSKTRRFVRRSRSVLTFG</sequence>
<dbReference type="Proteomes" id="UP001521222">
    <property type="component" value="Unassembled WGS sequence"/>
</dbReference>
<evidence type="ECO:0000313" key="2">
    <source>
        <dbReference type="Proteomes" id="UP001521222"/>
    </source>
</evidence>
<gene>
    <name evidence="1" type="ORF">SLS59_000764</name>
</gene>
<accession>A0ABR3S367</accession>
<proteinExistence type="predicted"/>
<dbReference type="EMBL" id="JAKIXB020000002">
    <property type="protein sequence ID" value="KAL1611124.1"/>
    <property type="molecule type" value="Genomic_DNA"/>
</dbReference>
<organism evidence="1 2">
    <name type="scientific">Nothophoma quercina</name>
    <dbReference type="NCBI Taxonomy" id="749835"/>
    <lineage>
        <taxon>Eukaryota</taxon>
        <taxon>Fungi</taxon>
        <taxon>Dikarya</taxon>
        <taxon>Ascomycota</taxon>
        <taxon>Pezizomycotina</taxon>
        <taxon>Dothideomycetes</taxon>
        <taxon>Pleosporomycetidae</taxon>
        <taxon>Pleosporales</taxon>
        <taxon>Pleosporineae</taxon>
        <taxon>Didymellaceae</taxon>
        <taxon>Nothophoma</taxon>
    </lineage>
</organism>
<comment type="caution">
    <text evidence="1">The sequence shown here is derived from an EMBL/GenBank/DDBJ whole genome shotgun (WGS) entry which is preliminary data.</text>
</comment>
<reference evidence="1 2" key="1">
    <citation type="submission" date="2024-02" db="EMBL/GenBank/DDBJ databases">
        <title>De novo assembly and annotation of 12 fungi associated with fruit tree decline syndrome in Ontario, Canada.</title>
        <authorList>
            <person name="Sulman M."/>
            <person name="Ellouze W."/>
            <person name="Ilyukhin E."/>
        </authorList>
    </citation>
    <scope>NUCLEOTIDE SEQUENCE [LARGE SCALE GENOMIC DNA]</scope>
    <source>
        <strain evidence="1 2">M97-236</strain>
    </source>
</reference>
<name>A0ABR3S367_9PLEO</name>
<keyword evidence="2" id="KW-1185">Reference proteome</keyword>
<protein>
    <submittedName>
        <fullName evidence="1">Uncharacterized protein</fullName>
    </submittedName>
</protein>
<evidence type="ECO:0000313" key="1">
    <source>
        <dbReference type="EMBL" id="KAL1611124.1"/>
    </source>
</evidence>